<evidence type="ECO:0000313" key="4">
    <source>
        <dbReference type="EMBL" id="MBE1553074.1"/>
    </source>
</evidence>
<sequence>MDQRNYQKMLFDRIEMAFSEWQDRESIAESELYRFLHTLKRMSGTIGMDSLAKFCSSQLAMLSVDNMNRIPVHTLNNFKSRIHRIIENVDVLKDSDSLDMSINHLDDETTVLIIDDNLEFVSYIKELLEKMGAQVIIALNGKRGTEKFYSLRPNFVLIDLYLPDMTGFEVLDRIAETARARHVIVAIIGVEASRVNKITAYERGAMDFLTKPLDTEVFISYLFNRNEMRKIIGKSVVTDGLTGVGNRRYFDEKVNYFAELSTRSSDGFSLIMLDIDHFKKINDLYGHPAGDDVLRKLGEVMMEEKRETDHAFRYGGEEFAFLLPGATVEESVVFIDRVRTRFNAVVFQQGDYQFSVTFSVGIASYKDGVEKLISSADQALYEAKRSGRDRTVVYNIETPLMRRKLHLIIVDDDMLIRTMLFETLSEWSLPDIDITVHAFPDGPSFLESNWFCPEEYYIVLLDGIMPKMDGLEVLERLKREKDEKNVLVSMMTARTGDYDIKAALWLGADDYIMKPFQLKDILFRVQQLMTRIL</sequence>
<feature type="domain" description="Response regulatory" evidence="2">
    <location>
        <begin position="110"/>
        <end position="226"/>
    </location>
</feature>
<dbReference type="EMBL" id="JADBEL010000001">
    <property type="protein sequence ID" value="MBE1553074.1"/>
    <property type="molecule type" value="Genomic_DNA"/>
</dbReference>
<dbReference type="PROSITE" id="PS50110">
    <property type="entry name" value="RESPONSE_REGULATORY"/>
    <property type="match status" value="2"/>
</dbReference>
<feature type="domain" description="GGDEF" evidence="3">
    <location>
        <begin position="266"/>
        <end position="396"/>
    </location>
</feature>
<name>A0A927MK62_9BACL</name>
<dbReference type="AlphaFoldDB" id="A0A927MK62"/>
<dbReference type="SMART" id="SM00448">
    <property type="entry name" value="REC"/>
    <property type="match status" value="2"/>
</dbReference>
<feature type="domain" description="Response regulatory" evidence="2">
    <location>
        <begin position="406"/>
        <end position="529"/>
    </location>
</feature>
<proteinExistence type="predicted"/>
<evidence type="ECO:0000259" key="2">
    <source>
        <dbReference type="PROSITE" id="PS50110"/>
    </source>
</evidence>
<dbReference type="PROSITE" id="PS50887">
    <property type="entry name" value="GGDEF"/>
    <property type="match status" value="1"/>
</dbReference>
<dbReference type="GO" id="GO:0052621">
    <property type="term" value="F:diguanylate cyclase activity"/>
    <property type="evidence" value="ECO:0007669"/>
    <property type="project" value="TreeGrafter"/>
</dbReference>
<dbReference type="SMART" id="SM00267">
    <property type="entry name" value="GGDEF"/>
    <property type="match status" value="1"/>
</dbReference>
<evidence type="ECO:0000256" key="1">
    <source>
        <dbReference type="PROSITE-ProRule" id="PRU00169"/>
    </source>
</evidence>
<dbReference type="CDD" id="cd17574">
    <property type="entry name" value="REC_OmpR"/>
    <property type="match status" value="1"/>
</dbReference>
<dbReference type="GO" id="GO:0005886">
    <property type="term" value="C:plasma membrane"/>
    <property type="evidence" value="ECO:0007669"/>
    <property type="project" value="TreeGrafter"/>
</dbReference>
<organism evidence="4 5">
    <name type="scientific">Sporosarcina limicola</name>
    <dbReference type="NCBI Taxonomy" id="34101"/>
    <lineage>
        <taxon>Bacteria</taxon>
        <taxon>Bacillati</taxon>
        <taxon>Bacillota</taxon>
        <taxon>Bacilli</taxon>
        <taxon>Bacillales</taxon>
        <taxon>Caryophanaceae</taxon>
        <taxon>Sporosarcina</taxon>
    </lineage>
</organism>
<dbReference type="SUPFAM" id="SSF47226">
    <property type="entry name" value="Histidine-containing phosphotransfer domain, HPT domain"/>
    <property type="match status" value="1"/>
</dbReference>
<dbReference type="SUPFAM" id="SSF52172">
    <property type="entry name" value="CheY-like"/>
    <property type="match status" value="2"/>
</dbReference>
<dbReference type="Proteomes" id="UP000658225">
    <property type="component" value="Unassembled WGS sequence"/>
</dbReference>
<reference evidence="4" key="1">
    <citation type="submission" date="2020-10" db="EMBL/GenBank/DDBJ databases">
        <title>Genomic Encyclopedia of Type Strains, Phase IV (KMG-IV): sequencing the most valuable type-strain genomes for metagenomic binning, comparative biology and taxonomic classification.</title>
        <authorList>
            <person name="Goeker M."/>
        </authorList>
    </citation>
    <scope>NUCLEOTIDE SEQUENCE</scope>
    <source>
        <strain evidence="4">DSM 13886</strain>
    </source>
</reference>
<feature type="modified residue" description="4-aspartylphosphate" evidence="1">
    <location>
        <position position="159"/>
    </location>
</feature>
<dbReference type="InterPro" id="IPR001789">
    <property type="entry name" value="Sig_transdc_resp-reg_receiver"/>
</dbReference>
<comment type="caution">
    <text evidence="4">The sequence shown here is derived from an EMBL/GenBank/DDBJ whole genome shotgun (WGS) entry which is preliminary data.</text>
</comment>
<evidence type="ECO:0000259" key="3">
    <source>
        <dbReference type="PROSITE" id="PS50887"/>
    </source>
</evidence>
<dbReference type="SUPFAM" id="SSF55073">
    <property type="entry name" value="Nucleotide cyclase"/>
    <property type="match status" value="1"/>
</dbReference>
<dbReference type="GO" id="GO:0000160">
    <property type="term" value="P:phosphorelay signal transduction system"/>
    <property type="evidence" value="ECO:0007669"/>
    <property type="project" value="InterPro"/>
</dbReference>
<dbReference type="CDD" id="cd01949">
    <property type="entry name" value="GGDEF"/>
    <property type="match status" value="1"/>
</dbReference>
<accession>A0A927MK62</accession>
<dbReference type="RefSeq" id="WP_192596905.1">
    <property type="nucleotide sequence ID" value="NZ_JADBEL010000001.1"/>
</dbReference>
<dbReference type="InterPro" id="IPR036641">
    <property type="entry name" value="HPT_dom_sf"/>
</dbReference>
<gene>
    <name evidence="4" type="ORF">H4683_000143</name>
</gene>
<feature type="modified residue" description="4-aspartylphosphate" evidence="1">
    <location>
        <position position="462"/>
    </location>
</feature>
<dbReference type="Gene3D" id="3.30.70.270">
    <property type="match status" value="1"/>
</dbReference>
<dbReference type="PANTHER" id="PTHR45138">
    <property type="entry name" value="REGULATORY COMPONENTS OF SENSORY TRANSDUCTION SYSTEM"/>
    <property type="match status" value="1"/>
</dbReference>
<dbReference type="InterPro" id="IPR050469">
    <property type="entry name" value="Diguanylate_Cyclase"/>
</dbReference>
<keyword evidence="5" id="KW-1185">Reference proteome</keyword>
<dbReference type="CDD" id="cd00156">
    <property type="entry name" value="REC"/>
    <property type="match status" value="1"/>
</dbReference>
<dbReference type="Pfam" id="PF00990">
    <property type="entry name" value="GGDEF"/>
    <property type="match status" value="1"/>
</dbReference>
<protein>
    <submittedName>
        <fullName evidence="4">Diguanylate cyclase (GGDEF)-like protein</fullName>
    </submittedName>
</protein>
<dbReference type="InterPro" id="IPR000160">
    <property type="entry name" value="GGDEF_dom"/>
</dbReference>
<dbReference type="Gene3D" id="3.40.50.2300">
    <property type="match status" value="2"/>
</dbReference>
<dbReference type="NCBIfam" id="TIGR00254">
    <property type="entry name" value="GGDEF"/>
    <property type="match status" value="1"/>
</dbReference>
<evidence type="ECO:0000313" key="5">
    <source>
        <dbReference type="Proteomes" id="UP000658225"/>
    </source>
</evidence>
<dbReference type="InterPro" id="IPR043128">
    <property type="entry name" value="Rev_trsase/Diguanyl_cyclase"/>
</dbReference>
<keyword evidence="1" id="KW-0597">Phosphoprotein</keyword>
<dbReference type="GO" id="GO:0043709">
    <property type="term" value="P:cell adhesion involved in single-species biofilm formation"/>
    <property type="evidence" value="ECO:0007669"/>
    <property type="project" value="TreeGrafter"/>
</dbReference>
<dbReference type="FunFam" id="3.30.70.270:FF:000001">
    <property type="entry name" value="Diguanylate cyclase domain protein"/>
    <property type="match status" value="1"/>
</dbReference>
<dbReference type="InterPro" id="IPR011006">
    <property type="entry name" value="CheY-like_superfamily"/>
</dbReference>
<dbReference type="Pfam" id="PF00072">
    <property type="entry name" value="Response_reg"/>
    <property type="match status" value="2"/>
</dbReference>
<dbReference type="InterPro" id="IPR029787">
    <property type="entry name" value="Nucleotide_cyclase"/>
</dbReference>
<dbReference type="PANTHER" id="PTHR45138:SF9">
    <property type="entry name" value="DIGUANYLATE CYCLASE DGCM-RELATED"/>
    <property type="match status" value="1"/>
</dbReference>
<dbReference type="GO" id="GO:1902201">
    <property type="term" value="P:negative regulation of bacterial-type flagellum-dependent cell motility"/>
    <property type="evidence" value="ECO:0007669"/>
    <property type="project" value="TreeGrafter"/>
</dbReference>